<gene>
    <name evidence="9" type="primary">uraH</name>
    <name evidence="9" type="ORF">QR721_01810</name>
</gene>
<dbReference type="InterPro" id="IPR023418">
    <property type="entry name" value="Thyroxine_BS"/>
</dbReference>
<evidence type="ECO:0000256" key="3">
    <source>
        <dbReference type="ARBA" id="ARBA00009850"/>
    </source>
</evidence>
<dbReference type="Proteomes" id="UP001180087">
    <property type="component" value="Chromosome"/>
</dbReference>
<dbReference type="CDD" id="cd05822">
    <property type="entry name" value="TLP_HIUase"/>
    <property type="match status" value="1"/>
</dbReference>
<dbReference type="InterPro" id="IPR023416">
    <property type="entry name" value="Transthyretin/HIU_hydrolase_d"/>
</dbReference>
<accession>A0ABY9KVV4</accession>
<dbReference type="EMBL" id="CP129113">
    <property type="protein sequence ID" value="WLV24999.1"/>
    <property type="molecule type" value="Genomic_DNA"/>
</dbReference>
<dbReference type="GO" id="GO:0033971">
    <property type="term" value="F:hydroxyisourate hydrolase activity"/>
    <property type="evidence" value="ECO:0007669"/>
    <property type="project" value="UniProtKB-EC"/>
</dbReference>
<dbReference type="InterPro" id="IPR014306">
    <property type="entry name" value="Hydroxyisourate_hydrolase"/>
</dbReference>
<keyword evidence="6 7" id="KW-0378">Hydrolase</keyword>
<dbReference type="Pfam" id="PF00576">
    <property type="entry name" value="Transthyretin"/>
    <property type="match status" value="1"/>
</dbReference>
<evidence type="ECO:0000256" key="7">
    <source>
        <dbReference type="RuleBase" id="RU361270"/>
    </source>
</evidence>
<evidence type="ECO:0000313" key="10">
    <source>
        <dbReference type="Proteomes" id="UP001180087"/>
    </source>
</evidence>
<dbReference type="InterPro" id="IPR036817">
    <property type="entry name" value="Transthyretin/HIU_hydrolase_sf"/>
</dbReference>
<comment type="subunit">
    <text evidence="4 7">Homotetramer.</text>
</comment>
<comment type="catalytic activity">
    <reaction evidence="1 7">
        <text>5-hydroxyisourate + H2O = 5-hydroxy-2-oxo-4-ureido-2,5-dihydro-1H-imidazole-5-carboxylate + H(+)</text>
        <dbReference type="Rhea" id="RHEA:23736"/>
        <dbReference type="ChEBI" id="CHEBI:15377"/>
        <dbReference type="ChEBI" id="CHEBI:15378"/>
        <dbReference type="ChEBI" id="CHEBI:18072"/>
        <dbReference type="ChEBI" id="CHEBI:58639"/>
        <dbReference type="EC" id="3.5.2.17"/>
    </reaction>
</comment>
<dbReference type="SUPFAM" id="SSF49472">
    <property type="entry name" value="Transthyretin (synonym: prealbumin)"/>
    <property type="match status" value="1"/>
</dbReference>
<evidence type="ECO:0000256" key="1">
    <source>
        <dbReference type="ARBA" id="ARBA00001043"/>
    </source>
</evidence>
<dbReference type="PANTHER" id="PTHR10395:SF7">
    <property type="entry name" value="5-HYDROXYISOURATE HYDROLASE"/>
    <property type="match status" value="1"/>
</dbReference>
<dbReference type="EC" id="3.5.2.17" evidence="7"/>
<evidence type="ECO:0000256" key="5">
    <source>
        <dbReference type="ARBA" id="ARBA00022631"/>
    </source>
</evidence>
<proteinExistence type="inferred from homology"/>
<name>A0ABY9KVV4_9BACI</name>
<sequence length="117" mass="12966">MSLSTHVLNAANGIPAEGVKIELHSIDESGNRSLIKEVVTNDDGRVDQPILSADESKKGTYELVFHIGDYFRGRGEKLPEPAFIDVVPLRFGISDPEKHYHVPLLASPWTYSTYRGS</sequence>
<keyword evidence="10" id="KW-1185">Reference proteome</keyword>
<evidence type="ECO:0000256" key="2">
    <source>
        <dbReference type="ARBA" id="ARBA00002704"/>
    </source>
</evidence>
<keyword evidence="5 7" id="KW-0659">Purine metabolism</keyword>
<dbReference type="NCBIfam" id="TIGR02962">
    <property type="entry name" value="hdxy_isourate"/>
    <property type="match status" value="1"/>
</dbReference>
<evidence type="ECO:0000259" key="8">
    <source>
        <dbReference type="Pfam" id="PF00576"/>
    </source>
</evidence>
<comment type="function">
    <text evidence="2">Catalyzes the hydrolysis of 5-hydroxyisourate (HIU) to 2-oxo-4-hydroxy-4-carboxy-5-ureidoimidazoline (OHCU).</text>
</comment>
<evidence type="ECO:0000256" key="6">
    <source>
        <dbReference type="ARBA" id="ARBA00022801"/>
    </source>
</evidence>
<protein>
    <recommendedName>
        <fullName evidence="7">5-hydroxyisourate hydrolase</fullName>
        <shortName evidence="7">HIU hydrolase</shortName>
        <shortName evidence="7">HIUHase</shortName>
        <ecNumber evidence="7">3.5.2.17</ecNumber>
    </recommendedName>
</protein>
<organism evidence="9 10">
    <name type="scientific">Aciduricibacillus chroicocephali</name>
    <dbReference type="NCBI Taxonomy" id="3054939"/>
    <lineage>
        <taxon>Bacteria</taxon>
        <taxon>Bacillati</taxon>
        <taxon>Bacillota</taxon>
        <taxon>Bacilli</taxon>
        <taxon>Bacillales</taxon>
        <taxon>Bacillaceae</taxon>
        <taxon>Aciduricibacillus</taxon>
    </lineage>
</organism>
<evidence type="ECO:0000313" key="9">
    <source>
        <dbReference type="EMBL" id="WLV24999.1"/>
    </source>
</evidence>
<reference evidence="9" key="1">
    <citation type="submission" date="2023-06" db="EMBL/GenBank/DDBJ databases">
        <title>A Treasure from Seagulls: Isolation and Description of Aciduricobacillus qingdaonensis gen. nov., sp. nov., a Rare Obligately Uric Acid-utilizing Member in the Family Bacillaceae.</title>
        <authorList>
            <person name="Liu W."/>
            <person name="Wang B."/>
        </authorList>
    </citation>
    <scope>NUCLEOTIDE SEQUENCE</scope>
    <source>
        <strain evidence="9">44XB</strain>
    </source>
</reference>
<dbReference type="Gene3D" id="2.60.40.180">
    <property type="entry name" value="Transthyretin/hydroxyisourate hydrolase domain"/>
    <property type="match status" value="1"/>
</dbReference>
<evidence type="ECO:0000256" key="4">
    <source>
        <dbReference type="ARBA" id="ARBA00011881"/>
    </source>
</evidence>
<dbReference type="PANTHER" id="PTHR10395">
    <property type="entry name" value="URICASE AND TRANSTHYRETIN-RELATED"/>
    <property type="match status" value="1"/>
</dbReference>
<dbReference type="PROSITE" id="PS00768">
    <property type="entry name" value="TRANSTHYRETIN_1"/>
    <property type="match status" value="1"/>
</dbReference>
<dbReference type="RefSeq" id="WP_348028597.1">
    <property type="nucleotide sequence ID" value="NZ_CP129113.1"/>
</dbReference>
<comment type="similarity">
    <text evidence="3 7">Belongs to the transthyretin family. 5-hydroxyisourate hydrolase subfamily.</text>
</comment>
<feature type="domain" description="Transthyretin/hydroxyisourate hydrolase" evidence="8">
    <location>
        <begin position="3"/>
        <end position="116"/>
    </location>
</feature>